<dbReference type="Proteomes" id="UP001295740">
    <property type="component" value="Unassembled WGS sequence"/>
</dbReference>
<evidence type="ECO:0000256" key="1">
    <source>
        <dbReference type="SAM" id="MobiDB-lite"/>
    </source>
</evidence>
<evidence type="ECO:0000313" key="3">
    <source>
        <dbReference type="Proteomes" id="UP001295740"/>
    </source>
</evidence>
<proteinExistence type="predicted"/>
<reference evidence="2" key="1">
    <citation type="submission" date="2023-10" db="EMBL/GenBank/DDBJ databases">
        <authorList>
            <person name="Hackl T."/>
        </authorList>
    </citation>
    <scope>NUCLEOTIDE SEQUENCE</scope>
</reference>
<evidence type="ECO:0000313" key="2">
    <source>
        <dbReference type="EMBL" id="CAJ2509746.1"/>
    </source>
</evidence>
<dbReference type="AlphaFoldDB" id="A0AAI8VRF0"/>
<gene>
    <name evidence="2" type="ORF">KHLLAP_LOCUS10214</name>
</gene>
<protein>
    <submittedName>
        <fullName evidence="2">Uu.00g056460.m01.CDS01</fullName>
    </submittedName>
</protein>
<feature type="region of interest" description="Disordered" evidence="1">
    <location>
        <begin position="82"/>
        <end position="103"/>
    </location>
</feature>
<dbReference type="EMBL" id="CAUWAG010000013">
    <property type="protein sequence ID" value="CAJ2509746.1"/>
    <property type="molecule type" value="Genomic_DNA"/>
</dbReference>
<comment type="caution">
    <text evidence="2">The sequence shown here is derived from an EMBL/GenBank/DDBJ whole genome shotgun (WGS) entry which is preliminary data.</text>
</comment>
<sequence>MAAPESEVSGTRLFIGNAPDSIYLDIPETRSRPGWRRAFGAAKCFMKCEHACVDDARLRPTNQASPGATVFETLRNEAKCAAKQRAPQSGPAPKQPVLPHTSESSSTCSRLMALPAELLLAVFELAVGQYFLCGRSQCNPSYPLRFPSDWVAQVVVYNPRQWADMNVFRINRAFRSMAIKFYGTPSRRALPFNPKVDIFLIFQDTGVGTNPYVCPAMEDPNGQSPYLAASGRHEHDRSDDLDEESDIYDIMAWKRSPGMFYCNSGDRTGPILTPPIQLSSRFLARITHVGLGVLGPCIYDLLQWQAVATMVEILLPRMKVLTFGMWKVDCCYCKDVGFDDEELNQYDFYLVQDLAVFDAFWNDNEQGFPSLTTLKVVKLQAACSREIVANDDGPLTWGQRLVSAPQQLIPYADDCEWMQDI</sequence>
<accession>A0AAI8VRF0</accession>
<name>A0AAI8VRF0_9PEZI</name>
<organism evidence="2 3">
    <name type="scientific">Anthostomella pinea</name>
    <dbReference type="NCBI Taxonomy" id="933095"/>
    <lineage>
        <taxon>Eukaryota</taxon>
        <taxon>Fungi</taxon>
        <taxon>Dikarya</taxon>
        <taxon>Ascomycota</taxon>
        <taxon>Pezizomycotina</taxon>
        <taxon>Sordariomycetes</taxon>
        <taxon>Xylariomycetidae</taxon>
        <taxon>Xylariales</taxon>
        <taxon>Xylariaceae</taxon>
        <taxon>Anthostomella</taxon>
    </lineage>
</organism>
<keyword evidence="3" id="KW-1185">Reference proteome</keyword>